<accession>A0AAD9PKE9</accession>
<dbReference type="GeneID" id="94335876"/>
<evidence type="ECO:0000313" key="2">
    <source>
        <dbReference type="Proteomes" id="UP001214638"/>
    </source>
</evidence>
<dbReference type="EMBL" id="JALLKP010000002">
    <property type="protein sequence ID" value="KAK2196335.1"/>
    <property type="molecule type" value="Genomic_DNA"/>
</dbReference>
<keyword evidence="2" id="KW-1185">Reference proteome</keyword>
<sequence length="560" mass="65472">MQPNPSNQLEYFNFSYSGYIFEFPYYFEMDANKFRHLLLYTFTSIYVGYMREITLDIAFPYKNHGVKTQTVKLLDNAKEIICHVIDMNDMFTKLTENNVPIDPHLSFLCRMIRILCVPDCHFVKLSVLSNVRNKHGKKEIYTYYENRQGVWKQTNSSVYAAKKVENMKKVDMEIPCDNTEDIAKITRNHDVIACFAKDLAVWFYNININGLTLWLPENPFTYENLFAVVYTENYRYDAIIILTMDNDGYRIKADYCHIVNKRLHLMDGNETISDEVARNFYIEYQKYFLKNRPLDLSSVGKVLKDHDYTVTVEMQSLSTINEAEEPSNLSNTPPILIESHQSKYIDVIDIGLLDSSTLYYRKSFDSHVTGEPLLFRADHGHVFSHLKFHGKDIFKDLVNDYFFLAYYYKPCHIYGVALSNSNLVMTKWAGDKNFKAEKITDISKFMWTVSLDISTIDERFFNITSDIEDGYGTIKFTPKECFAISKIVDGVKSIRRYSSPIKSTVEYSNTKVPCVKFKHYYSPVRHKYFYYRKSSNGLWYCSNAKGNKLRDLLVIGDDSE</sequence>
<gene>
    <name evidence="1" type="ORF">BdWA1_001578</name>
</gene>
<dbReference type="KEGG" id="bdw:94335876"/>
<proteinExistence type="predicted"/>
<dbReference type="AlphaFoldDB" id="A0AAD9PKE9"/>
<name>A0AAD9PKE9_9APIC</name>
<comment type="caution">
    <text evidence="1">The sequence shown here is derived from an EMBL/GenBank/DDBJ whole genome shotgun (WGS) entry which is preliminary data.</text>
</comment>
<dbReference type="Proteomes" id="UP001214638">
    <property type="component" value="Unassembled WGS sequence"/>
</dbReference>
<reference evidence="1" key="1">
    <citation type="journal article" date="2023" name="Nat. Microbiol.">
        <title>Babesia duncani multi-omics identifies virulence factors and drug targets.</title>
        <authorList>
            <person name="Singh P."/>
            <person name="Lonardi S."/>
            <person name="Liang Q."/>
            <person name="Vydyam P."/>
            <person name="Khabirova E."/>
            <person name="Fang T."/>
            <person name="Gihaz S."/>
            <person name="Thekkiniath J."/>
            <person name="Munshi M."/>
            <person name="Abel S."/>
            <person name="Ciampossin L."/>
            <person name="Batugedara G."/>
            <person name="Gupta M."/>
            <person name="Lu X.M."/>
            <person name="Lenz T."/>
            <person name="Chakravarty S."/>
            <person name="Cornillot E."/>
            <person name="Hu Y."/>
            <person name="Ma W."/>
            <person name="Gonzalez L.M."/>
            <person name="Sanchez S."/>
            <person name="Estrada K."/>
            <person name="Sanchez-Flores A."/>
            <person name="Montero E."/>
            <person name="Harb O.S."/>
            <person name="Le Roch K.G."/>
            <person name="Mamoun C.B."/>
        </authorList>
    </citation>
    <scope>NUCLEOTIDE SEQUENCE</scope>
    <source>
        <strain evidence="1">WA1</strain>
    </source>
</reference>
<evidence type="ECO:0000313" key="1">
    <source>
        <dbReference type="EMBL" id="KAK2196335.1"/>
    </source>
</evidence>
<dbReference type="RefSeq" id="XP_067803177.1">
    <property type="nucleotide sequence ID" value="XM_067946613.1"/>
</dbReference>
<organism evidence="1 2">
    <name type="scientific">Babesia duncani</name>
    <dbReference type="NCBI Taxonomy" id="323732"/>
    <lineage>
        <taxon>Eukaryota</taxon>
        <taxon>Sar</taxon>
        <taxon>Alveolata</taxon>
        <taxon>Apicomplexa</taxon>
        <taxon>Aconoidasida</taxon>
        <taxon>Piroplasmida</taxon>
        <taxon>Babesiidae</taxon>
        <taxon>Babesia</taxon>
    </lineage>
</organism>
<protein>
    <submittedName>
        <fullName evidence="1">Uncharacterized protein</fullName>
    </submittedName>
</protein>